<dbReference type="EMBL" id="SNZE01000013">
    <property type="protein sequence ID" value="TDR31093.1"/>
    <property type="molecule type" value="Genomic_DNA"/>
</dbReference>
<reference evidence="1 2" key="1">
    <citation type="submission" date="2019-03" db="EMBL/GenBank/DDBJ databases">
        <title>Genomic Encyclopedia of Type Strains, Phase IV (KMG-IV): sequencing the most valuable type-strain genomes for metagenomic binning, comparative biology and taxonomic classification.</title>
        <authorList>
            <person name="Goeker M."/>
        </authorList>
    </citation>
    <scope>NUCLEOTIDE SEQUENCE [LARGE SCALE GENOMIC DNA]</scope>
    <source>
        <strain evidence="1 2">DSM 102852</strain>
    </source>
</reference>
<protein>
    <submittedName>
        <fullName evidence="1">Uncharacterized protein</fullName>
    </submittedName>
</protein>
<gene>
    <name evidence="1" type="ORF">DFR44_11346</name>
</gene>
<evidence type="ECO:0000313" key="2">
    <source>
        <dbReference type="Proteomes" id="UP000294480"/>
    </source>
</evidence>
<dbReference type="Proteomes" id="UP000294480">
    <property type="component" value="Unassembled WGS sequence"/>
</dbReference>
<name>A0A4R6Y763_9BURK</name>
<organism evidence="1 2">
    <name type="scientific">Hydromonas duriensis</name>
    <dbReference type="NCBI Taxonomy" id="1527608"/>
    <lineage>
        <taxon>Bacteria</taxon>
        <taxon>Pseudomonadati</taxon>
        <taxon>Pseudomonadota</taxon>
        <taxon>Betaproteobacteria</taxon>
        <taxon>Burkholderiales</taxon>
        <taxon>Burkholderiaceae</taxon>
        <taxon>Hydromonas</taxon>
    </lineage>
</organism>
<accession>A0A4R6Y763</accession>
<dbReference type="AlphaFoldDB" id="A0A4R6Y763"/>
<dbReference type="RefSeq" id="WP_133620532.1">
    <property type="nucleotide sequence ID" value="NZ_SNZE01000013.1"/>
</dbReference>
<sequence>MAANESKELMDAHVDEHLIQKRDKRLKSTLKKGDAPKQGWSRAQAMEWISKNNIRHQSITKKNA</sequence>
<evidence type="ECO:0000313" key="1">
    <source>
        <dbReference type="EMBL" id="TDR31093.1"/>
    </source>
</evidence>
<keyword evidence="2" id="KW-1185">Reference proteome</keyword>
<comment type="caution">
    <text evidence="1">The sequence shown here is derived from an EMBL/GenBank/DDBJ whole genome shotgun (WGS) entry which is preliminary data.</text>
</comment>
<proteinExistence type="predicted"/>